<name>A0A7G9R454_9MICO</name>
<evidence type="ECO:0000313" key="1">
    <source>
        <dbReference type="EMBL" id="QNN50379.1"/>
    </source>
</evidence>
<accession>A0A7G9R454</accession>
<reference evidence="1 2" key="1">
    <citation type="submission" date="2020-08" db="EMBL/GenBank/DDBJ databases">
        <title>Genome sequence of Phycicoccus endophyticus JCM 31784T.</title>
        <authorList>
            <person name="Hyun D.-W."/>
            <person name="Bae J.-W."/>
        </authorList>
    </citation>
    <scope>NUCLEOTIDE SEQUENCE [LARGE SCALE GENOMIC DNA]</scope>
    <source>
        <strain evidence="1 2">JCM 31784</strain>
    </source>
</reference>
<proteinExistence type="predicted"/>
<protein>
    <submittedName>
        <fullName evidence="1">Uncharacterized protein</fullName>
    </submittedName>
</protein>
<dbReference type="RefSeq" id="WP_187566781.1">
    <property type="nucleotide sequence ID" value="NZ_CP060712.1"/>
</dbReference>
<evidence type="ECO:0000313" key="2">
    <source>
        <dbReference type="Proteomes" id="UP000515976"/>
    </source>
</evidence>
<dbReference type="EMBL" id="CP060712">
    <property type="protein sequence ID" value="QNN50379.1"/>
    <property type="molecule type" value="Genomic_DNA"/>
</dbReference>
<keyword evidence="2" id="KW-1185">Reference proteome</keyword>
<dbReference type="AlphaFoldDB" id="A0A7G9R454"/>
<gene>
    <name evidence="1" type="ORF">H9L10_04990</name>
</gene>
<sequence length="61" mass="6079">MSPVSWVRLRSAVLSSSPATRSTCAVTAEGDPLDPAKATSCCAASTARARVVSPSPAASST</sequence>
<dbReference type="Proteomes" id="UP000515976">
    <property type="component" value="Chromosome"/>
</dbReference>
<organism evidence="1 2">
    <name type="scientific">Phycicoccus endophyticus</name>
    <dbReference type="NCBI Taxonomy" id="1690220"/>
    <lineage>
        <taxon>Bacteria</taxon>
        <taxon>Bacillati</taxon>
        <taxon>Actinomycetota</taxon>
        <taxon>Actinomycetes</taxon>
        <taxon>Micrococcales</taxon>
        <taxon>Intrasporangiaceae</taxon>
        <taxon>Phycicoccus</taxon>
    </lineage>
</organism>
<dbReference type="KEGG" id="pei:H9L10_04990"/>